<accession>G6Y6J4</accession>
<dbReference type="Proteomes" id="UP000002949">
    <property type="component" value="Unassembled WGS sequence"/>
</dbReference>
<organism evidence="1 2">
    <name type="scientific">Mesorhizobium amorphae CCNWGS0123</name>
    <dbReference type="NCBI Taxonomy" id="1082933"/>
    <lineage>
        <taxon>Bacteria</taxon>
        <taxon>Pseudomonadati</taxon>
        <taxon>Pseudomonadota</taxon>
        <taxon>Alphaproteobacteria</taxon>
        <taxon>Hyphomicrobiales</taxon>
        <taxon>Phyllobacteriaceae</taxon>
        <taxon>Mesorhizobium</taxon>
    </lineage>
</organism>
<dbReference type="STRING" id="1082933.A6B35_08465"/>
<reference evidence="1 2" key="1">
    <citation type="journal article" date="2012" name="J. Bacteriol.">
        <title>Draft Genome Sequence of Plant Growth-Promoting Rhizobium Mesorhizobium amorphae, Isolated from Zinc-Lead Mine Tailings.</title>
        <authorList>
            <person name="Hao X."/>
            <person name="Lin Y."/>
            <person name="Johnstone L."/>
            <person name="Baltrus D.A."/>
            <person name="Miller S.J."/>
            <person name="Wei G."/>
            <person name="Rensing C."/>
        </authorList>
    </citation>
    <scope>NUCLEOTIDE SEQUENCE [LARGE SCALE GENOMIC DNA]</scope>
    <source>
        <strain evidence="1 2">CCNWGS0123</strain>
    </source>
</reference>
<sequence length="130" mass="13765">MQAHHGKMRRIWPRASEAAMSALKAARTSGGILCDASVLISVSYREDGKHGGVRPADADSSIKCMLVHSSVGLERDAQRCPKNVGAADVSAAWISRAVVISEKIAASVTALSKIVLSVADLQDGEEERSH</sequence>
<evidence type="ECO:0000313" key="2">
    <source>
        <dbReference type="Proteomes" id="UP000002949"/>
    </source>
</evidence>
<evidence type="ECO:0000313" key="1">
    <source>
        <dbReference type="EMBL" id="EHH12684.1"/>
    </source>
</evidence>
<proteinExistence type="predicted"/>
<keyword evidence="2" id="KW-1185">Reference proteome</keyword>
<dbReference type="EMBL" id="AGSN01000071">
    <property type="protein sequence ID" value="EHH12684.1"/>
    <property type="molecule type" value="Genomic_DNA"/>
</dbReference>
<gene>
    <name evidence="1" type="ORF">MEA186_07794</name>
</gene>
<dbReference type="AlphaFoldDB" id="G6Y6J4"/>
<protein>
    <submittedName>
        <fullName evidence="1">Uncharacterized protein</fullName>
    </submittedName>
</protein>
<name>G6Y6J4_9HYPH</name>
<dbReference type="PATRIC" id="fig|1082933.3.peg.1485"/>
<dbReference type="KEGG" id="mamo:A6B35_08465"/>